<accession>A0ABT2Y7N7</accession>
<organism evidence="1 2">
    <name type="scientific">Paracholeplasma manati</name>
    <dbReference type="NCBI Taxonomy" id="591373"/>
    <lineage>
        <taxon>Bacteria</taxon>
        <taxon>Bacillati</taxon>
        <taxon>Mycoplasmatota</taxon>
        <taxon>Mollicutes</taxon>
        <taxon>Acholeplasmatales</taxon>
        <taxon>Acholeplasmataceae</taxon>
        <taxon>Paracholeplasma</taxon>
    </lineage>
</organism>
<comment type="caution">
    <text evidence="1">The sequence shown here is derived from an EMBL/GenBank/DDBJ whole genome shotgun (WGS) entry which is preliminary data.</text>
</comment>
<gene>
    <name evidence="1" type="ORF">N7548_08000</name>
</gene>
<dbReference type="EMBL" id="JAOVQM010000009">
    <property type="protein sequence ID" value="MCV2232760.1"/>
    <property type="molecule type" value="Genomic_DNA"/>
</dbReference>
<keyword evidence="2" id="KW-1185">Reference proteome</keyword>
<dbReference type="CDD" id="cd07812">
    <property type="entry name" value="SRPBCC"/>
    <property type="match status" value="1"/>
</dbReference>
<sequence>MKSFQYRISIEIELPRQTVVEKLFDYDQFVNYQEPPLQSYALKQGQYLQPGAIVDLVYLYKKQEIHMAEITVECDLPNSIHQLFILGEVKNKCISHFIDTKKGTLWTMDVTFQFPKDDGQDKLEYMKKTEEDMVTFKHYMENL</sequence>
<protein>
    <submittedName>
        <fullName evidence="1">SRPBCC family protein</fullName>
    </submittedName>
</protein>
<dbReference type="RefSeq" id="WP_263608949.1">
    <property type="nucleotide sequence ID" value="NZ_JAOVQM010000009.1"/>
</dbReference>
<dbReference type="SUPFAM" id="SSF55961">
    <property type="entry name" value="Bet v1-like"/>
    <property type="match status" value="1"/>
</dbReference>
<evidence type="ECO:0000313" key="1">
    <source>
        <dbReference type="EMBL" id="MCV2232760.1"/>
    </source>
</evidence>
<evidence type="ECO:0000313" key="2">
    <source>
        <dbReference type="Proteomes" id="UP001177160"/>
    </source>
</evidence>
<proteinExistence type="predicted"/>
<dbReference type="Proteomes" id="UP001177160">
    <property type="component" value="Unassembled WGS sequence"/>
</dbReference>
<reference evidence="1" key="1">
    <citation type="submission" date="2022-09" db="EMBL/GenBank/DDBJ databases">
        <title>Novel Mycoplasma species identified in domestic and wild animals.</title>
        <authorList>
            <person name="Volokhov D.V."/>
            <person name="Furtak V.A."/>
            <person name="Zagorodnyaya T.A."/>
        </authorList>
    </citation>
    <scope>NUCLEOTIDE SEQUENCE</scope>
    <source>
        <strain evidence="1">Oakley</strain>
    </source>
</reference>
<name>A0ABT2Y7N7_9MOLU</name>